<dbReference type="PATRIC" id="fig|38307.3.peg.1942"/>
<evidence type="ECO:0000313" key="2">
    <source>
        <dbReference type="Proteomes" id="UP000077786"/>
    </source>
</evidence>
<dbReference type="RefSeq" id="WP_064274620.1">
    <property type="nucleotide sequence ID" value="NZ_LUTU01000008.1"/>
</dbReference>
<dbReference type="InterPro" id="IPR029021">
    <property type="entry name" value="Prot-tyrosine_phosphatase-like"/>
</dbReference>
<organism evidence="1 2">
    <name type="scientific">Gluconobacter cerinus</name>
    <dbReference type="NCBI Taxonomy" id="38307"/>
    <lineage>
        <taxon>Bacteria</taxon>
        <taxon>Pseudomonadati</taxon>
        <taxon>Pseudomonadota</taxon>
        <taxon>Alphaproteobacteria</taxon>
        <taxon>Acetobacterales</taxon>
        <taxon>Acetobacteraceae</taxon>
        <taxon>Gluconobacter</taxon>
    </lineage>
</organism>
<dbReference type="SUPFAM" id="SSF52799">
    <property type="entry name" value="(Phosphotyrosine protein) phosphatases II"/>
    <property type="match status" value="1"/>
</dbReference>
<dbReference type="Gene3D" id="3.90.190.10">
    <property type="entry name" value="Protein tyrosine phosphatase superfamily"/>
    <property type="match status" value="1"/>
</dbReference>
<dbReference type="EMBL" id="LUTU01000008">
    <property type="protein sequence ID" value="OAJ67287.1"/>
    <property type="molecule type" value="Genomic_DNA"/>
</dbReference>
<dbReference type="AlphaFoldDB" id="A0A1B6VJZ0"/>
<comment type="caution">
    <text evidence="1">The sequence shown here is derived from an EMBL/GenBank/DDBJ whole genome shotgun (WGS) entry which is preliminary data.</text>
</comment>
<reference evidence="1 2" key="1">
    <citation type="submission" date="2016-03" db="EMBL/GenBank/DDBJ databases">
        <title>Draft genome sequence of Gluconobacter cerinus strain CECT 9110.</title>
        <authorList>
            <person name="Sainz F."/>
            <person name="Mas A."/>
            <person name="Torija M.J."/>
        </authorList>
    </citation>
    <scope>NUCLEOTIDE SEQUENCE [LARGE SCALE GENOMIC DNA]</scope>
    <source>
        <strain evidence="1 2">CECT 9110</strain>
    </source>
</reference>
<sequence>MFEGRIISAATLRRAWWDSLFVDHSIFRLGWTNLSEVVSGKVWRCNHPTPSRLRRLTKKLHLKTLVNLRGHRKCGSDALSRSTSENLGLTHLDMAFESRGAPHKDRILRFHAMYQTLQFPMLMHCKSGADRAGLASGLVVMFEGGTATDALRQLHWRFGHFNRSRTGILDAFFLRYRAEAEGRLSFMDWLQTEYDEDRLRADFKAGKISSFLNDSVLRRE</sequence>
<accession>A0A1B6VJZ0</accession>
<gene>
    <name evidence="1" type="ORF">A0123_01883</name>
</gene>
<dbReference type="Proteomes" id="UP000077786">
    <property type="component" value="Unassembled WGS sequence"/>
</dbReference>
<protein>
    <submittedName>
        <fullName evidence="1">Protein-tyrosine phosphatase</fullName>
    </submittedName>
</protein>
<evidence type="ECO:0000313" key="1">
    <source>
        <dbReference type="EMBL" id="OAJ67287.1"/>
    </source>
</evidence>
<proteinExistence type="predicted"/>
<dbReference type="OrthoDB" id="9814896at2"/>
<name>A0A1B6VJZ0_9PROT</name>